<evidence type="ECO:0000259" key="5">
    <source>
        <dbReference type="PROSITE" id="PS50871"/>
    </source>
</evidence>
<dbReference type="GO" id="GO:0005576">
    <property type="term" value="C:extracellular region"/>
    <property type="evidence" value="ECO:0007669"/>
    <property type="project" value="UniProtKB-SubCell"/>
</dbReference>
<dbReference type="Proteomes" id="UP000596742">
    <property type="component" value="Unassembled WGS sequence"/>
</dbReference>
<dbReference type="PROSITE" id="PS50871">
    <property type="entry name" value="C1Q"/>
    <property type="match status" value="1"/>
</dbReference>
<dbReference type="PANTHER" id="PTHR22923:SF116">
    <property type="entry name" value="C1Q DOMAIN-CONTAINING PROTEIN"/>
    <property type="match status" value="1"/>
</dbReference>
<feature type="signal peptide" evidence="4">
    <location>
        <begin position="1"/>
        <end position="20"/>
    </location>
</feature>
<dbReference type="SMART" id="SM00110">
    <property type="entry name" value="C1Q"/>
    <property type="match status" value="1"/>
</dbReference>
<evidence type="ECO:0000313" key="6">
    <source>
        <dbReference type="EMBL" id="VDI51218.1"/>
    </source>
</evidence>
<dbReference type="PANTHER" id="PTHR22923">
    <property type="entry name" value="CEREBELLIN-RELATED"/>
    <property type="match status" value="1"/>
</dbReference>
<sequence length="180" mass="20298">MKMTIQLILAFLTMSVGVSGDCNAGHGKTSCITEDLLQMFLKVNRQSDITQGPKKRIAFLAFVKNHPVLSNNVIKFEDVETNIGNHYNPTTGFFTAPINGLYVLSCMIMAYGNTEIAYQWRKNDAVFSSGYTDKTHSGSQSQTFVFELKKGDRVYIKHRTSTSQKIYGGRYSYYNGYLLQ</sequence>
<organism evidence="6 7">
    <name type="scientific">Mytilus galloprovincialis</name>
    <name type="common">Mediterranean mussel</name>
    <dbReference type="NCBI Taxonomy" id="29158"/>
    <lineage>
        <taxon>Eukaryota</taxon>
        <taxon>Metazoa</taxon>
        <taxon>Spiralia</taxon>
        <taxon>Lophotrochozoa</taxon>
        <taxon>Mollusca</taxon>
        <taxon>Bivalvia</taxon>
        <taxon>Autobranchia</taxon>
        <taxon>Pteriomorphia</taxon>
        <taxon>Mytilida</taxon>
        <taxon>Mytiloidea</taxon>
        <taxon>Mytilidae</taxon>
        <taxon>Mytilinae</taxon>
        <taxon>Mytilus</taxon>
    </lineage>
</organism>
<keyword evidence="2" id="KW-0964">Secreted</keyword>
<dbReference type="Pfam" id="PF00386">
    <property type="entry name" value="C1q"/>
    <property type="match status" value="1"/>
</dbReference>
<dbReference type="EMBL" id="UYJE01007036">
    <property type="protein sequence ID" value="VDI51218.1"/>
    <property type="molecule type" value="Genomic_DNA"/>
</dbReference>
<protein>
    <recommendedName>
        <fullName evidence="5">C1q domain-containing protein</fullName>
    </recommendedName>
</protein>
<feature type="domain" description="C1q" evidence="5">
    <location>
        <begin position="52"/>
        <end position="180"/>
    </location>
</feature>
<dbReference type="SUPFAM" id="SSF49842">
    <property type="entry name" value="TNF-like"/>
    <property type="match status" value="1"/>
</dbReference>
<reference evidence="6" key="1">
    <citation type="submission" date="2018-11" db="EMBL/GenBank/DDBJ databases">
        <authorList>
            <person name="Alioto T."/>
            <person name="Alioto T."/>
        </authorList>
    </citation>
    <scope>NUCLEOTIDE SEQUENCE</scope>
</reference>
<name>A0A8B6FJH2_MYTGA</name>
<dbReference type="Gene3D" id="2.60.120.40">
    <property type="match status" value="1"/>
</dbReference>
<gene>
    <name evidence="6" type="ORF">MGAL_10B078953</name>
</gene>
<comment type="subcellular location">
    <subcellularLocation>
        <location evidence="1">Secreted</location>
    </subcellularLocation>
</comment>
<proteinExistence type="predicted"/>
<evidence type="ECO:0000256" key="2">
    <source>
        <dbReference type="ARBA" id="ARBA00022525"/>
    </source>
</evidence>
<dbReference type="InterPro" id="IPR001073">
    <property type="entry name" value="C1q_dom"/>
</dbReference>
<dbReference type="PRINTS" id="PR00007">
    <property type="entry name" value="COMPLEMNTC1Q"/>
</dbReference>
<evidence type="ECO:0000256" key="4">
    <source>
        <dbReference type="SAM" id="SignalP"/>
    </source>
</evidence>
<dbReference type="InterPro" id="IPR008983">
    <property type="entry name" value="Tumour_necrosis_fac-like_dom"/>
</dbReference>
<dbReference type="AlphaFoldDB" id="A0A8B6FJH2"/>
<keyword evidence="7" id="KW-1185">Reference proteome</keyword>
<dbReference type="InterPro" id="IPR050822">
    <property type="entry name" value="Cerebellin_Synaptic_Org"/>
</dbReference>
<accession>A0A8B6FJH2</accession>
<comment type="caution">
    <text evidence="6">The sequence shown here is derived from an EMBL/GenBank/DDBJ whole genome shotgun (WGS) entry which is preliminary data.</text>
</comment>
<evidence type="ECO:0000256" key="1">
    <source>
        <dbReference type="ARBA" id="ARBA00004613"/>
    </source>
</evidence>
<evidence type="ECO:0000256" key="3">
    <source>
        <dbReference type="ARBA" id="ARBA00022729"/>
    </source>
</evidence>
<evidence type="ECO:0000313" key="7">
    <source>
        <dbReference type="Proteomes" id="UP000596742"/>
    </source>
</evidence>
<dbReference type="OrthoDB" id="6088475at2759"/>
<feature type="chain" id="PRO_5032350694" description="C1q domain-containing protein" evidence="4">
    <location>
        <begin position="21"/>
        <end position="180"/>
    </location>
</feature>
<keyword evidence="3 4" id="KW-0732">Signal</keyword>